<dbReference type="PANTHER" id="PTHR30619">
    <property type="entry name" value="DNA INTERNALIZATION/COMPETENCE PROTEIN COMEC/REC2"/>
    <property type="match status" value="1"/>
</dbReference>
<dbReference type="SUPFAM" id="SSF56281">
    <property type="entry name" value="Metallo-hydrolase/oxidoreductase"/>
    <property type="match status" value="1"/>
</dbReference>
<accession>A0A239IYC7</accession>
<gene>
    <name evidence="2" type="ORF">SAMN05421812_102623</name>
</gene>
<dbReference type="InterPro" id="IPR036866">
    <property type="entry name" value="RibonucZ/Hydroxyglut_hydro"/>
</dbReference>
<organism evidence="2 3">
    <name type="scientific">Asanoa hainanensis</name>
    <dbReference type="NCBI Taxonomy" id="560556"/>
    <lineage>
        <taxon>Bacteria</taxon>
        <taxon>Bacillati</taxon>
        <taxon>Actinomycetota</taxon>
        <taxon>Actinomycetes</taxon>
        <taxon>Micromonosporales</taxon>
        <taxon>Micromonosporaceae</taxon>
        <taxon>Asanoa</taxon>
    </lineage>
</organism>
<evidence type="ECO:0000313" key="3">
    <source>
        <dbReference type="Proteomes" id="UP000198362"/>
    </source>
</evidence>
<dbReference type="EMBL" id="FZPH01000002">
    <property type="protein sequence ID" value="SNS98392.1"/>
    <property type="molecule type" value="Genomic_DNA"/>
</dbReference>
<dbReference type="AlphaFoldDB" id="A0A239IYC7"/>
<dbReference type="PANTHER" id="PTHR30619:SF1">
    <property type="entry name" value="RECOMBINATION PROTEIN 2"/>
    <property type="match status" value="1"/>
</dbReference>
<evidence type="ECO:0000259" key="1">
    <source>
        <dbReference type="Pfam" id="PF00753"/>
    </source>
</evidence>
<dbReference type="Proteomes" id="UP000198362">
    <property type="component" value="Unassembled WGS sequence"/>
</dbReference>
<dbReference type="InterPro" id="IPR052159">
    <property type="entry name" value="Competence_DNA_uptake"/>
</dbReference>
<name>A0A239IYC7_9ACTN</name>
<feature type="domain" description="Metallo-beta-lactamase" evidence="1">
    <location>
        <begin position="188"/>
        <end position="259"/>
    </location>
</feature>
<dbReference type="Pfam" id="PF00753">
    <property type="entry name" value="Lactamase_B"/>
    <property type="match status" value="1"/>
</dbReference>
<protein>
    <submittedName>
        <fullName evidence="2">Metallo-beta-lactamase superfamily protein</fullName>
    </submittedName>
</protein>
<dbReference type="InterPro" id="IPR001279">
    <property type="entry name" value="Metallo-B-lactamas"/>
</dbReference>
<reference evidence="2 3" key="1">
    <citation type="submission" date="2017-06" db="EMBL/GenBank/DDBJ databases">
        <authorList>
            <person name="Kim H.J."/>
            <person name="Triplett B.A."/>
        </authorList>
    </citation>
    <scope>NUCLEOTIDE SEQUENCE [LARGE SCALE GENOMIC DNA]</scope>
    <source>
        <strain evidence="2 3">CGMCC 4.5593</strain>
    </source>
</reference>
<proteinExistence type="predicted"/>
<keyword evidence="3" id="KW-1185">Reference proteome</keyword>
<evidence type="ECO:0000313" key="2">
    <source>
        <dbReference type="EMBL" id="SNS98392.1"/>
    </source>
</evidence>
<sequence>MARSWMVRAGLPHGSEEAALRQSLLFAVWPELGDLTLCGSQQEVRARLRRAYPHDADKRLSNHAGQLWTFLRRMRPLDYVAMPLHCRPDHLAIGRVVGRYRYRPDAPADQRHTRAVEWINTAVPRHAIQSDLLNSLGSIMTICGLPSDPDGRRLGALVHGESDPGRNDSEDEAAVTYASRSDLVSVLDVGDGACTVVRSLCDGNESVMVIDCGSDSISADEVCSRLLEALEGRPELIDTIVVTHFDTDHYLGFVRLAERMRARGQRFRSMRLISPRIPEIAQEYVWRYLALASTVTGIRNLDLALSLREVTDGPFRYAPAARGLDGAFVAGQHGYEVLWPLPVLPAGLVRQVQSAVTRFDQLADALAGSGNTSLRDNLETARAGGWLQTELQSNLMHLAGRSELDIGEFDEDDDAYEDLALRDISQLNLPEDHSEEFRGVWDAMRRANNNMSLVFENAEPGRLIVFGDAGAPVLSWLAKTGLSPAHVSLMLAPHHGTHRLPAGLQVTADLCVGQNGRKRGHLWPRHLATHPNPGHCVSSTAGTHHLLF</sequence>
<dbReference type="Gene3D" id="3.60.15.10">
    <property type="entry name" value="Ribonuclease Z/Hydroxyacylglutathione hydrolase-like"/>
    <property type="match status" value="1"/>
</dbReference>